<organism evidence="4 5">
    <name type="scientific">Silurus meridionalis</name>
    <name type="common">Southern catfish</name>
    <name type="synonym">Silurus soldatovi meridionalis</name>
    <dbReference type="NCBI Taxonomy" id="175797"/>
    <lineage>
        <taxon>Eukaryota</taxon>
        <taxon>Metazoa</taxon>
        <taxon>Chordata</taxon>
        <taxon>Craniata</taxon>
        <taxon>Vertebrata</taxon>
        <taxon>Euteleostomi</taxon>
        <taxon>Actinopterygii</taxon>
        <taxon>Neopterygii</taxon>
        <taxon>Teleostei</taxon>
        <taxon>Ostariophysi</taxon>
        <taxon>Siluriformes</taxon>
        <taxon>Siluridae</taxon>
        <taxon>Silurus</taxon>
    </lineage>
</organism>
<sequence length="147" mass="17023">MVRYTAVCFSLMVVFQLTLSRCLNNNNNNNNNNNHNNMFLHETSADSFLSRSLLYNSWDFELVTPGNLERECEEEICSYEEAREVFEDDTKTAVFWKTYINKHGKIFLYYSEINLCCFSTGAEVLAPDTGNGLFRIRGFSIPEQQKA</sequence>
<keyword evidence="1" id="KW-1015">Disulfide bond</keyword>
<dbReference type="PROSITE" id="PS00011">
    <property type="entry name" value="GLA_1"/>
    <property type="match status" value="1"/>
</dbReference>
<evidence type="ECO:0000259" key="3">
    <source>
        <dbReference type="PROSITE" id="PS50998"/>
    </source>
</evidence>
<feature type="chain" id="PRO_5035788391" description="Gla domain-containing protein" evidence="2">
    <location>
        <begin position="21"/>
        <end position="147"/>
    </location>
</feature>
<dbReference type="PRINTS" id="PR00001">
    <property type="entry name" value="GLABLOOD"/>
</dbReference>
<gene>
    <name evidence="4" type="ORF">HF521_004189</name>
</gene>
<dbReference type="GO" id="GO:0005886">
    <property type="term" value="C:plasma membrane"/>
    <property type="evidence" value="ECO:0007669"/>
    <property type="project" value="TreeGrafter"/>
</dbReference>
<protein>
    <recommendedName>
        <fullName evidence="3">Gla domain-containing protein</fullName>
    </recommendedName>
</protein>
<comment type="caution">
    <text evidence="4">The sequence shown here is derived from an EMBL/GenBank/DDBJ whole genome shotgun (WGS) entry which is preliminary data.</text>
</comment>
<evidence type="ECO:0000313" key="5">
    <source>
        <dbReference type="Proteomes" id="UP000606274"/>
    </source>
</evidence>
<accession>A0A8T0AVZ3</accession>
<dbReference type="Gene3D" id="4.10.740.10">
    <property type="entry name" value="Coagulation Factor IX"/>
    <property type="match status" value="1"/>
</dbReference>
<dbReference type="Pfam" id="PF00594">
    <property type="entry name" value="Gla"/>
    <property type="match status" value="1"/>
</dbReference>
<evidence type="ECO:0000313" key="4">
    <source>
        <dbReference type="EMBL" id="KAF7697679.1"/>
    </source>
</evidence>
<dbReference type="PANTHER" id="PTHR24278">
    <property type="entry name" value="COAGULATION FACTOR"/>
    <property type="match status" value="1"/>
</dbReference>
<proteinExistence type="predicted"/>
<dbReference type="AlphaFoldDB" id="A0A8T0AVZ3"/>
<evidence type="ECO:0000256" key="2">
    <source>
        <dbReference type="SAM" id="SignalP"/>
    </source>
</evidence>
<name>A0A8T0AVZ3_SILME</name>
<reference evidence="4" key="1">
    <citation type="submission" date="2020-08" db="EMBL/GenBank/DDBJ databases">
        <title>Chromosome-level assembly of Southern catfish (Silurus meridionalis) provides insights into visual adaptation to the nocturnal and benthic lifestyles.</title>
        <authorList>
            <person name="Zhang Y."/>
            <person name="Wang D."/>
            <person name="Peng Z."/>
        </authorList>
    </citation>
    <scope>NUCLEOTIDE SEQUENCE</scope>
    <source>
        <strain evidence="4">SWU-2019-XX</strain>
        <tissue evidence="4">Muscle</tissue>
    </source>
</reference>
<evidence type="ECO:0000256" key="1">
    <source>
        <dbReference type="ARBA" id="ARBA00023157"/>
    </source>
</evidence>
<dbReference type="GO" id="GO:0005615">
    <property type="term" value="C:extracellular space"/>
    <property type="evidence" value="ECO:0007669"/>
    <property type="project" value="TreeGrafter"/>
</dbReference>
<keyword evidence="2" id="KW-0732">Signal</keyword>
<keyword evidence="5" id="KW-1185">Reference proteome</keyword>
<dbReference type="SMART" id="SM00069">
    <property type="entry name" value="GLA"/>
    <property type="match status" value="1"/>
</dbReference>
<dbReference type="PANTHER" id="PTHR24278:SF38">
    <property type="entry name" value="TRANSMEMBRANE GAMMA-CARBOXYGLUTAMIC ACID PROTEIN 4"/>
    <property type="match status" value="1"/>
</dbReference>
<feature type="domain" description="Gla" evidence="3">
    <location>
        <begin position="55"/>
        <end position="101"/>
    </location>
</feature>
<dbReference type="InterPro" id="IPR050442">
    <property type="entry name" value="Peptidase_S1_coag_factors"/>
</dbReference>
<dbReference type="Proteomes" id="UP000606274">
    <property type="component" value="Unassembled WGS sequence"/>
</dbReference>
<dbReference type="InterPro" id="IPR035972">
    <property type="entry name" value="GLA-like_dom_SF"/>
</dbReference>
<dbReference type="EMBL" id="JABFDY010000014">
    <property type="protein sequence ID" value="KAF7697679.1"/>
    <property type="molecule type" value="Genomic_DNA"/>
</dbReference>
<dbReference type="PROSITE" id="PS50998">
    <property type="entry name" value="GLA_2"/>
    <property type="match status" value="1"/>
</dbReference>
<feature type="signal peptide" evidence="2">
    <location>
        <begin position="1"/>
        <end position="20"/>
    </location>
</feature>
<dbReference type="SUPFAM" id="SSF57630">
    <property type="entry name" value="GLA-domain"/>
    <property type="match status" value="1"/>
</dbReference>
<dbReference type="FunFam" id="4.10.740.10:FF:000001">
    <property type="entry name" value="vitamin K-dependent protein S"/>
    <property type="match status" value="1"/>
</dbReference>
<dbReference type="GO" id="GO:0005509">
    <property type="term" value="F:calcium ion binding"/>
    <property type="evidence" value="ECO:0007669"/>
    <property type="project" value="InterPro"/>
</dbReference>
<dbReference type="InterPro" id="IPR000294">
    <property type="entry name" value="GLA_domain"/>
</dbReference>
<dbReference type="InterPro" id="IPR017857">
    <property type="entry name" value="Coagulation_fac-like_Gla_dom"/>
</dbReference>